<comment type="similarity">
    <text evidence="2">Belongs to the UPF0702 family.</text>
</comment>
<keyword evidence="5 7" id="KW-1133">Transmembrane helix</keyword>
<evidence type="ECO:0000256" key="7">
    <source>
        <dbReference type="SAM" id="Phobius"/>
    </source>
</evidence>
<evidence type="ECO:0000256" key="6">
    <source>
        <dbReference type="ARBA" id="ARBA00023136"/>
    </source>
</evidence>
<proteinExistence type="inferred from homology"/>
<comment type="caution">
    <text evidence="9">The sequence shown here is derived from an EMBL/GenBank/DDBJ whole genome shotgun (WGS) entry which is preliminary data.</text>
</comment>
<dbReference type="GO" id="GO:0005886">
    <property type="term" value="C:plasma membrane"/>
    <property type="evidence" value="ECO:0007669"/>
    <property type="project" value="UniProtKB-SubCell"/>
</dbReference>
<evidence type="ECO:0000256" key="3">
    <source>
        <dbReference type="ARBA" id="ARBA00022475"/>
    </source>
</evidence>
<protein>
    <recommendedName>
        <fullName evidence="8">YetF C-terminal domain-containing protein</fullName>
    </recommendedName>
</protein>
<accession>A0A645GZG2</accession>
<dbReference type="Gene3D" id="3.30.240.20">
    <property type="entry name" value="bsu07140 like domains"/>
    <property type="match status" value="1"/>
</dbReference>
<dbReference type="PANTHER" id="PTHR34582">
    <property type="entry name" value="UPF0702 TRANSMEMBRANE PROTEIN YCAP"/>
    <property type="match status" value="1"/>
</dbReference>
<evidence type="ECO:0000256" key="1">
    <source>
        <dbReference type="ARBA" id="ARBA00004651"/>
    </source>
</evidence>
<dbReference type="EMBL" id="VSSQ01084071">
    <property type="protein sequence ID" value="MPN32201.1"/>
    <property type="molecule type" value="Genomic_DNA"/>
</dbReference>
<feature type="transmembrane region" description="Helical" evidence="7">
    <location>
        <begin position="31"/>
        <end position="49"/>
    </location>
</feature>
<dbReference type="InterPro" id="IPR007353">
    <property type="entry name" value="DUF421"/>
</dbReference>
<dbReference type="InterPro" id="IPR023090">
    <property type="entry name" value="UPF0702_alpha/beta_dom_sf"/>
</dbReference>
<dbReference type="AlphaFoldDB" id="A0A645GZG2"/>
<dbReference type="PANTHER" id="PTHR34582:SF2">
    <property type="entry name" value="UPF0702 TRANSMEMBRANE PROTEIN YDFR"/>
    <property type="match status" value="1"/>
</dbReference>
<gene>
    <name evidence="9" type="ORF">SDC9_179677</name>
</gene>
<name>A0A645GZG2_9ZZZZ</name>
<keyword evidence="4 7" id="KW-0812">Transmembrane</keyword>
<feature type="domain" description="YetF C-terminal" evidence="8">
    <location>
        <begin position="78"/>
        <end position="153"/>
    </location>
</feature>
<keyword evidence="6 7" id="KW-0472">Membrane</keyword>
<reference evidence="9" key="1">
    <citation type="submission" date="2019-08" db="EMBL/GenBank/DDBJ databases">
        <authorList>
            <person name="Kucharzyk K."/>
            <person name="Murdoch R.W."/>
            <person name="Higgins S."/>
            <person name="Loffler F."/>
        </authorList>
    </citation>
    <scope>NUCLEOTIDE SEQUENCE</scope>
</reference>
<comment type="subcellular location">
    <subcellularLocation>
        <location evidence="1">Cell membrane</location>
        <topology evidence="1">Multi-pass membrane protein</topology>
    </subcellularLocation>
</comment>
<evidence type="ECO:0000256" key="2">
    <source>
        <dbReference type="ARBA" id="ARBA00006448"/>
    </source>
</evidence>
<sequence>MDINFIWQTVITFIFGVLALRLAGRKSLSQMTAAETIVMIAVGTILIEPLVGKELWKTFAAVIIVIATLYLLESAQIRWRFLERLFSGTSIVVIEHGQIKLDNLKKIRLTVHQLEMHLRQSSVAKIEEVEYATIEPNGQLGYTLKEAAQSVTKSDIEMIMKMLQTIEKQLGTAGRLRPYENSADNLAANDNKKQAAAQDTLFREVEESSTKKL</sequence>
<feature type="transmembrane region" description="Helical" evidence="7">
    <location>
        <begin position="55"/>
        <end position="72"/>
    </location>
</feature>
<dbReference type="Pfam" id="PF04239">
    <property type="entry name" value="DUF421"/>
    <property type="match status" value="1"/>
</dbReference>
<feature type="transmembrane region" description="Helical" evidence="7">
    <location>
        <begin position="6"/>
        <end position="24"/>
    </location>
</feature>
<keyword evidence="3" id="KW-1003">Cell membrane</keyword>
<organism evidence="9">
    <name type="scientific">bioreactor metagenome</name>
    <dbReference type="NCBI Taxonomy" id="1076179"/>
    <lineage>
        <taxon>unclassified sequences</taxon>
        <taxon>metagenomes</taxon>
        <taxon>ecological metagenomes</taxon>
    </lineage>
</organism>
<evidence type="ECO:0000259" key="8">
    <source>
        <dbReference type="Pfam" id="PF04239"/>
    </source>
</evidence>
<evidence type="ECO:0000256" key="4">
    <source>
        <dbReference type="ARBA" id="ARBA00022692"/>
    </source>
</evidence>
<evidence type="ECO:0000313" key="9">
    <source>
        <dbReference type="EMBL" id="MPN32201.1"/>
    </source>
</evidence>
<evidence type="ECO:0000256" key="5">
    <source>
        <dbReference type="ARBA" id="ARBA00022989"/>
    </source>
</evidence>